<dbReference type="FunFam" id="1.10.10.10:FF:000189">
    <property type="entry name" value="HTH-type transcriptional regulator MntR"/>
    <property type="match status" value="1"/>
</dbReference>
<reference evidence="6" key="1">
    <citation type="journal article" date="2014" name="Front. Microbiol.">
        <title>High frequency of phylogenetically diverse reductive dehalogenase-homologous genes in deep subseafloor sedimentary metagenomes.</title>
        <authorList>
            <person name="Kawai M."/>
            <person name="Futagami T."/>
            <person name="Toyoda A."/>
            <person name="Takaki Y."/>
            <person name="Nishi S."/>
            <person name="Hori S."/>
            <person name="Arai W."/>
            <person name="Tsubouchi T."/>
            <person name="Morono Y."/>
            <person name="Uchiyama I."/>
            <person name="Ito T."/>
            <person name="Fujiyama A."/>
            <person name="Inagaki F."/>
            <person name="Takami H."/>
        </authorList>
    </citation>
    <scope>NUCLEOTIDE SEQUENCE</scope>
    <source>
        <strain evidence="6">Expedition CK06-06</strain>
    </source>
</reference>
<keyword evidence="2" id="KW-0805">Transcription regulation</keyword>
<dbReference type="Gene3D" id="1.10.10.10">
    <property type="entry name" value="Winged helix-like DNA-binding domain superfamily/Winged helix DNA-binding domain"/>
    <property type="match status" value="1"/>
</dbReference>
<dbReference type="SUPFAM" id="SSF46785">
    <property type="entry name" value="Winged helix' DNA-binding domain"/>
    <property type="match status" value="1"/>
</dbReference>
<dbReference type="EMBL" id="BARU01035708">
    <property type="protein sequence ID" value="GAH83534.1"/>
    <property type="molecule type" value="Genomic_DNA"/>
</dbReference>
<dbReference type="AlphaFoldDB" id="X1JZU5"/>
<keyword evidence="4" id="KW-0804">Transcription</keyword>
<dbReference type="GO" id="GO:0046914">
    <property type="term" value="F:transition metal ion binding"/>
    <property type="evidence" value="ECO:0007669"/>
    <property type="project" value="InterPro"/>
</dbReference>
<dbReference type="SMART" id="SM00529">
    <property type="entry name" value="HTH_DTXR"/>
    <property type="match status" value="1"/>
</dbReference>
<dbReference type="InterPro" id="IPR050536">
    <property type="entry name" value="DtxR_MntR_Metal-Reg"/>
</dbReference>
<dbReference type="Gene3D" id="1.10.60.10">
    <property type="entry name" value="Iron dependent repressor, metal binding and dimerisation domain"/>
    <property type="match status" value="1"/>
</dbReference>
<comment type="similarity">
    <text evidence="1">Belongs to the DtxR/MntR family.</text>
</comment>
<evidence type="ECO:0000256" key="3">
    <source>
        <dbReference type="ARBA" id="ARBA00023125"/>
    </source>
</evidence>
<keyword evidence="3" id="KW-0238">DNA-binding</keyword>
<organism evidence="6">
    <name type="scientific">marine sediment metagenome</name>
    <dbReference type="NCBI Taxonomy" id="412755"/>
    <lineage>
        <taxon>unclassified sequences</taxon>
        <taxon>metagenomes</taxon>
        <taxon>ecological metagenomes</taxon>
    </lineage>
</organism>
<evidence type="ECO:0000259" key="5">
    <source>
        <dbReference type="PROSITE" id="PS50944"/>
    </source>
</evidence>
<dbReference type="GO" id="GO:0046983">
    <property type="term" value="F:protein dimerization activity"/>
    <property type="evidence" value="ECO:0007669"/>
    <property type="project" value="InterPro"/>
</dbReference>
<sequence>MLSRKAEDYLEAILNIAEKKGYTRVKDIASALDIKPSSVVEMLKRLNDMGLVEYRKYDGVTLTPKGREIASVVKDRHDTIKAFLEIIKVPEKIADKDACIIEHELEAKTIEQLKN</sequence>
<dbReference type="InterPro" id="IPR036388">
    <property type="entry name" value="WH-like_DNA-bd_sf"/>
</dbReference>
<dbReference type="Pfam" id="PF01325">
    <property type="entry name" value="Fe_dep_repress"/>
    <property type="match status" value="1"/>
</dbReference>
<accession>X1JZU5</accession>
<dbReference type="InterPro" id="IPR036421">
    <property type="entry name" value="Fe_dep_repressor_sf"/>
</dbReference>
<protein>
    <recommendedName>
        <fullName evidence="5">HTH dtxR-type domain-containing protein</fullName>
    </recommendedName>
</protein>
<dbReference type="PANTHER" id="PTHR33238:SF7">
    <property type="entry name" value="IRON-DEPENDENT TRANSCRIPTIONAL REGULATOR"/>
    <property type="match status" value="1"/>
</dbReference>
<name>X1JZU5_9ZZZZ</name>
<dbReference type="InterPro" id="IPR001367">
    <property type="entry name" value="Fe_dep_repressor"/>
</dbReference>
<feature type="domain" description="HTH dtxR-type" evidence="5">
    <location>
        <begin position="1"/>
        <end position="63"/>
    </location>
</feature>
<dbReference type="SUPFAM" id="SSF47979">
    <property type="entry name" value="Iron-dependent repressor protein, dimerization domain"/>
    <property type="match status" value="1"/>
</dbReference>
<dbReference type="GO" id="GO:0003700">
    <property type="term" value="F:DNA-binding transcription factor activity"/>
    <property type="evidence" value="ECO:0007669"/>
    <property type="project" value="InterPro"/>
</dbReference>
<dbReference type="InterPro" id="IPR036390">
    <property type="entry name" value="WH_DNA-bd_sf"/>
</dbReference>
<feature type="non-terminal residue" evidence="6">
    <location>
        <position position="115"/>
    </location>
</feature>
<evidence type="ECO:0000256" key="2">
    <source>
        <dbReference type="ARBA" id="ARBA00023015"/>
    </source>
</evidence>
<gene>
    <name evidence="6" type="ORF">S03H2_55843</name>
</gene>
<evidence type="ECO:0000256" key="1">
    <source>
        <dbReference type="ARBA" id="ARBA00007871"/>
    </source>
</evidence>
<dbReference type="InterPro" id="IPR022687">
    <property type="entry name" value="HTH_DTXR"/>
</dbReference>
<dbReference type="Pfam" id="PF02742">
    <property type="entry name" value="Fe_dep_repr_C"/>
    <property type="match status" value="1"/>
</dbReference>
<evidence type="ECO:0000256" key="4">
    <source>
        <dbReference type="ARBA" id="ARBA00023163"/>
    </source>
</evidence>
<dbReference type="GO" id="GO:0003677">
    <property type="term" value="F:DNA binding"/>
    <property type="evidence" value="ECO:0007669"/>
    <property type="project" value="UniProtKB-KW"/>
</dbReference>
<comment type="caution">
    <text evidence="6">The sequence shown here is derived from an EMBL/GenBank/DDBJ whole genome shotgun (WGS) entry which is preliminary data.</text>
</comment>
<dbReference type="PANTHER" id="PTHR33238">
    <property type="entry name" value="IRON (METAL) DEPENDENT REPRESSOR, DTXR FAMILY"/>
    <property type="match status" value="1"/>
</dbReference>
<dbReference type="InterPro" id="IPR022689">
    <property type="entry name" value="Iron_dep_repressor"/>
</dbReference>
<evidence type="ECO:0000313" key="6">
    <source>
        <dbReference type="EMBL" id="GAH83534.1"/>
    </source>
</evidence>
<proteinExistence type="inferred from homology"/>
<dbReference type="PROSITE" id="PS50944">
    <property type="entry name" value="HTH_DTXR"/>
    <property type="match status" value="1"/>
</dbReference>